<reference evidence="1" key="1">
    <citation type="submission" date="2021-05" db="EMBL/GenBank/DDBJ databases">
        <title>An isolated secondary fermenter in methanogenic hydrocarbon-degrading communities.</title>
        <authorList>
            <person name="Liu Y.-F."/>
            <person name="Liu Z.-l."/>
        </authorList>
    </citation>
    <scope>NUCLEOTIDE SEQUENCE</scope>
    <source>
        <strain evidence="1">L-13</strain>
    </source>
</reference>
<accession>A0ACD1DUH5</accession>
<evidence type="ECO:0000313" key="2">
    <source>
        <dbReference type="Proteomes" id="UP000682204"/>
    </source>
</evidence>
<gene>
    <name evidence="1" type="ORF">KIH16_11380</name>
</gene>
<dbReference type="EMBL" id="CP074691">
    <property type="protein sequence ID" value="QVL35747.1"/>
    <property type="molecule type" value="Genomic_DNA"/>
</dbReference>
<evidence type="ECO:0000313" key="1">
    <source>
        <dbReference type="EMBL" id="QVL35747.1"/>
    </source>
</evidence>
<organism evidence="1 2">
    <name type="scientific">Aminirod propionatiphilus</name>
    <dbReference type="NCBI Taxonomy" id="3415223"/>
    <lineage>
        <taxon>Bacteria</taxon>
        <taxon>Thermotogati</taxon>
        <taxon>Synergistota</taxon>
        <taxon>Synergistia</taxon>
        <taxon>Synergistales</taxon>
        <taxon>Aminiphilaceae</taxon>
        <taxon>Aminirod</taxon>
    </lineage>
</organism>
<sequence length="112" mass="12700">MTEGKGKDVLQVFKSFLEGHGDSPDQVSDFTIDISSAFIAGIEEHFPEARITFDKLLVCKLMNEALDEVRRMEQIENRGLKKTRFIWLRNPENLTNCVCQDSCRPGVLHASS</sequence>
<protein>
    <submittedName>
        <fullName evidence="1">Transposase</fullName>
    </submittedName>
</protein>
<proteinExistence type="predicted"/>
<name>A0ACD1DUH5_9BACT</name>
<keyword evidence="2" id="KW-1185">Reference proteome</keyword>
<dbReference type="Proteomes" id="UP000682204">
    <property type="component" value="Chromosome"/>
</dbReference>